<dbReference type="PANTHER" id="PTHR12176">
    <property type="entry name" value="SAM-DEPENDENT METHYLTRANSFERASE SUPERFAMILY PROTEIN"/>
    <property type="match status" value="1"/>
</dbReference>
<evidence type="ECO:0000256" key="1">
    <source>
        <dbReference type="ARBA" id="ARBA00008361"/>
    </source>
</evidence>
<evidence type="ECO:0000256" key="2">
    <source>
        <dbReference type="ARBA" id="ARBA00022603"/>
    </source>
</evidence>
<dbReference type="InterPro" id="IPR029063">
    <property type="entry name" value="SAM-dependent_MTases_sf"/>
</dbReference>
<dbReference type="EMBL" id="GG663749">
    <property type="protein sequence ID" value="EEH52049.1"/>
    <property type="molecule type" value="Genomic_DNA"/>
</dbReference>
<keyword evidence="3" id="KW-0808">Transferase</keyword>
<dbReference type="InterPro" id="IPR051419">
    <property type="entry name" value="Lys/N-term_MeTrsfase_sf"/>
</dbReference>
<dbReference type="KEGG" id="mpp:MICPUCDRAFT_65886"/>
<organism evidence="7">
    <name type="scientific">Micromonas pusilla (strain CCMP1545)</name>
    <name type="common">Picoplanktonic green alga</name>
    <dbReference type="NCBI Taxonomy" id="564608"/>
    <lineage>
        <taxon>Eukaryota</taxon>
        <taxon>Viridiplantae</taxon>
        <taxon>Chlorophyta</taxon>
        <taxon>Mamiellophyceae</taxon>
        <taxon>Mamiellales</taxon>
        <taxon>Mamiellaceae</taxon>
        <taxon>Micromonas</taxon>
    </lineage>
</organism>
<dbReference type="Pfam" id="PF08241">
    <property type="entry name" value="Methyltransf_11"/>
    <property type="match status" value="1"/>
</dbReference>
<keyword evidence="2" id="KW-0489">Methyltransferase</keyword>
<feature type="domain" description="Methyltransferase type 11" evidence="5">
    <location>
        <begin position="60"/>
        <end position="170"/>
    </location>
</feature>
<dbReference type="OMA" id="CARICDF"/>
<sequence>MAPAAANEESPYLRHWSRVYAEDPSARTREWHCAFDDAVDVLRPYVAPIVASSPSRSLVVDVGCGGSSIGYDLAKAFAFTDVLMTDIDPGIVEILRERYASSSSSSSSSSSAAAAPATRCEVADARSMPTVPTGAAVVVLDKGTVDALHGDDDKLATLRECVRMANRPDGVGVVASISFPAADRLRLLERVARETRVGLRVRVVGDGDPARGRRAVFVAVLGKRVERVETPRCELSETVLARIRRSGSVVEDEPAGEEDALTLFDDSDGDGDDS</sequence>
<name>C1N758_MICPC</name>
<keyword evidence="7" id="KW-1185">Reference proteome</keyword>
<gene>
    <name evidence="6" type="ORF">MICPUCDRAFT_65886</name>
</gene>
<evidence type="ECO:0000313" key="7">
    <source>
        <dbReference type="Proteomes" id="UP000001876"/>
    </source>
</evidence>
<dbReference type="InterPro" id="IPR013216">
    <property type="entry name" value="Methyltransf_11"/>
</dbReference>
<dbReference type="eggNOG" id="ENOG502S5DF">
    <property type="taxonomic scope" value="Eukaryota"/>
</dbReference>
<evidence type="ECO:0000256" key="4">
    <source>
        <dbReference type="SAM" id="MobiDB-lite"/>
    </source>
</evidence>
<dbReference type="OrthoDB" id="498642at2759"/>
<dbReference type="Gene3D" id="3.40.50.150">
    <property type="entry name" value="Vaccinia Virus protein VP39"/>
    <property type="match status" value="1"/>
</dbReference>
<dbReference type="SUPFAM" id="SSF53335">
    <property type="entry name" value="S-adenosyl-L-methionine-dependent methyltransferases"/>
    <property type="match status" value="1"/>
</dbReference>
<feature type="region of interest" description="Disordered" evidence="4">
    <location>
        <begin position="246"/>
        <end position="274"/>
    </location>
</feature>
<evidence type="ECO:0000256" key="3">
    <source>
        <dbReference type="ARBA" id="ARBA00022679"/>
    </source>
</evidence>
<proteinExistence type="inferred from homology"/>
<comment type="similarity">
    <text evidence="1">Belongs to the methyltransferase superfamily.</text>
</comment>
<protein>
    <submittedName>
        <fullName evidence="6">Predicted protein</fullName>
    </submittedName>
</protein>
<dbReference type="GO" id="GO:0032259">
    <property type="term" value="P:methylation"/>
    <property type="evidence" value="ECO:0007669"/>
    <property type="project" value="UniProtKB-KW"/>
</dbReference>
<dbReference type="RefSeq" id="XP_003063676.1">
    <property type="nucleotide sequence ID" value="XM_003063630.1"/>
</dbReference>
<evidence type="ECO:0000313" key="6">
    <source>
        <dbReference type="EMBL" id="EEH52049.1"/>
    </source>
</evidence>
<dbReference type="AlphaFoldDB" id="C1N758"/>
<dbReference type="Proteomes" id="UP000001876">
    <property type="component" value="Unassembled WGS sequence"/>
</dbReference>
<reference evidence="6 7" key="1">
    <citation type="journal article" date="2009" name="Science">
        <title>Green evolution and dynamic adaptations revealed by genomes of the marine picoeukaryotes Micromonas.</title>
        <authorList>
            <person name="Worden A.Z."/>
            <person name="Lee J.H."/>
            <person name="Mock T."/>
            <person name="Rouze P."/>
            <person name="Simmons M.P."/>
            <person name="Aerts A.L."/>
            <person name="Allen A.E."/>
            <person name="Cuvelier M.L."/>
            <person name="Derelle E."/>
            <person name="Everett M.V."/>
            <person name="Foulon E."/>
            <person name="Grimwood J."/>
            <person name="Gundlach H."/>
            <person name="Henrissat B."/>
            <person name="Napoli C."/>
            <person name="McDonald S.M."/>
            <person name="Parker M.S."/>
            <person name="Rombauts S."/>
            <person name="Salamov A."/>
            <person name="Von Dassow P."/>
            <person name="Badger J.H."/>
            <person name="Coutinho P.M."/>
            <person name="Demir E."/>
            <person name="Dubchak I."/>
            <person name="Gentemann C."/>
            <person name="Eikrem W."/>
            <person name="Gready J.E."/>
            <person name="John U."/>
            <person name="Lanier W."/>
            <person name="Lindquist E.A."/>
            <person name="Lucas S."/>
            <person name="Mayer K.F."/>
            <person name="Moreau H."/>
            <person name="Not F."/>
            <person name="Otillar R."/>
            <person name="Panaud O."/>
            <person name="Pangilinan J."/>
            <person name="Paulsen I."/>
            <person name="Piegu B."/>
            <person name="Poliakov A."/>
            <person name="Robbens S."/>
            <person name="Schmutz J."/>
            <person name="Toulza E."/>
            <person name="Wyss T."/>
            <person name="Zelensky A."/>
            <person name="Zhou K."/>
            <person name="Armbrust E.V."/>
            <person name="Bhattacharya D."/>
            <person name="Goodenough U.W."/>
            <person name="Van de Peer Y."/>
            <person name="Grigoriev I.V."/>
        </authorList>
    </citation>
    <scope>NUCLEOTIDE SEQUENCE [LARGE SCALE GENOMIC DNA]</scope>
    <source>
        <strain evidence="6 7">CCMP1545</strain>
    </source>
</reference>
<dbReference type="GO" id="GO:0008757">
    <property type="term" value="F:S-adenosylmethionine-dependent methyltransferase activity"/>
    <property type="evidence" value="ECO:0007669"/>
    <property type="project" value="InterPro"/>
</dbReference>
<feature type="compositionally biased region" description="Acidic residues" evidence="4">
    <location>
        <begin position="250"/>
        <end position="274"/>
    </location>
</feature>
<accession>C1N758</accession>
<evidence type="ECO:0000259" key="5">
    <source>
        <dbReference type="Pfam" id="PF08241"/>
    </source>
</evidence>
<dbReference type="GeneID" id="9689285"/>